<accession>A0A1N7H7G7</accession>
<dbReference type="RefSeq" id="WP_234974471.1">
    <property type="nucleotide sequence ID" value="NZ_FTNT01000012.1"/>
</dbReference>
<dbReference type="InterPro" id="IPR017459">
    <property type="entry name" value="Glycosyl_Trfase_fam3_N_dom"/>
</dbReference>
<dbReference type="AlphaFoldDB" id="A0A1N7H7G7"/>
<dbReference type="GO" id="GO:0005829">
    <property type="term" value="C:cytosol"/>
    <property type="evidence" value="ECO:0007669"/>
    <property type="project" value="TreeGrafter"/>
</dbReference>
<evidence type="ECO:0000256" key="5">
    <source>
        <dbReference type="ARBA" id="ARBA00022822"/>
    </source>
</evidence>
<comment type="pathway">
    <text evidence="1 9">Amino-acid biosynthesis; L-tryptophan biosynthesis; L-tryptophan from chorismate: step 2/5.</text>
</comment>
<dbReference type="FunFam" id="3.40.1030.10:FF:000002">
    <property type="entry name" value="Anthranilate phosphoribosyltransferase"/>
    <property type="match status" value="1"/>
</dbReference>
<feature type="domain" description="Glycosyl transferase family 3" evidence="11">
    <location>
        <begin position="90"/>
        <end position="353"/>
    </location>
</feature>
<comment type="similarity">
    <text evidence="8">In the C-terminal section; belongs to the anthranilate phosphoribosyltransferase family.</text>
</comment>
<evidence type="ECO:0000259" key="12">
    <source>
        <dbReference type="Pfam" id="PF02885"/>
    </source>
</evidence>
<feature type="binding site" evidence="9">
    <location>
        <position position="104"/>
    </location>
    <ligand>
        <name>5-phospho-alpha-D-ribose 1-diphosphate</name>
        <dbReference type="ChEBI" id="CHEBI:58017"/>
    </ligand>
</feature>
<keyword evidence="5 9" id="KW-0822">Tryptophan biosynthesis</keyword>
<feature type="binding site" evidence="9">
    <location>
        <position position="127"/>
    </location>
    <ligand>
        <name>anthranilate</name>
        <dbReference type="ChEBI" id="CHEBI:16567"/>
        <label>1</label>
    </ligand>
</feature>
<evidence type="ECO:0000256" key="1">
    <source>
        <dbReference type="ARBA" id="ARBA00004907"/>
    </source>
</evidence>
<keyword evidence="9" id="KW-0460">Magnesium</keyword>
<feature type="binding site" evidence="9">
    <location>
        <position position="240"/>
    </location>
    <ligand>
        <name>Mg(2+)</name>
        <dbReference type="ChEBI" id="CHEBI:18420"/>
        <label>2</label>
    </ligand>
</feature>
<evidence type="ECO:0000256" key="6">
    <source>
        <dbReference type="ARBA" id="ARBA00023141"/>
    </source>
</evidence>
<keyword evidence="6 9" id="KW-0057">Aromatic amino acid biosynthesis</keyword>
<protein>
    <recommendedName>
        <fullName evidence="9">Anthranilate phosphoribosyltransferase</fullName>
        <ecNumber evidence="9">2.4.2.18</ecNumber>
    </recommendedName>
</protein>
<feature type="domain" description="Glycosyl transferase family 3 N-terminal" evidence="12">
    <location>
        <begin position="22"/>
        <end position="81"/>
    </location>
</feature>
<comment type="similarity">
    <text evidence="9">Belongs to the anthranilate phosphoribosyltransferase family.</text>
</comment>
<dbReference type="Pfam" id="PF00591">
    <property type="entry name" value="Glycos_transf_3"/>
    <property type="match status" value="1"/>
</dbReference>
<dbReference type="GO" id="GO:0000287">
    <property type="term" value="F:magnesium ion binding"/>
    <property type="evidence" value="ECO:0007669"/>
    <property type="project" value="UniProtKB-UniRule"/>
</dbReference>
<dbReference type="HAMAP" id="MF_00211">
    <property type="entry name" value="TrpD"/>
    <property type="match status" value="1"/>
</dbReference>
<sequence length="374" mass="37881">MTSAGGSTGPDSPRDVRDWPSVLGDLTAGRDLTVDGARWVMDEIMTDSASHAQIAAFGVALKMKKPVADELRGLADAMLAHSVPVPVDRDCVDIVGTGGDRSNTVNISTMSAVVVAAAGVPVVKHGNRAASSKSGGADVLEALGVTIGLDADGVARTVAEAGIGFCFAPVFHPALRFAGPPRKQIGIPTVFNVLGPLTNPARPDSGLVGCAFADVAPVIAQTFADRGNSVLVVRGDDGLDELTTTATSTVWVAAGGRVVELTVDPREIGIDRVALAALVGGDADHNAAVARAVFAGETGPVRDAVVLNAAGALVAHDRAALATVVETGDRAALTDLLDRGCARAAEAIDTGGAARVLARWVQVSAPGSDAPDRT</sequence>
<feature type="binding site" evidence="9">
    <location>
        <position position="182"/>
    </location>
    <ligand>
        <name>anthranilate</name>
        <dbReference type="ChEBI" id="CHEBI:16567"/>
        <label>2</label>
    </ligand>
</feature>
<feature type="binding site" evidence="9">
    <location>
        <position position="108"/>
    </location>
    <ligand>
        <name>Mg(2+)</name>
        <dbReference type="ChEBI" id="CHEBI:18420"/>
        <label>1</label>
    </ligand>
</feature>
<feature type="binding site" evidence="9">
    <location>
        <position position="241"/>
    </location>
    <ligand>
        <name>Mg(2+)</name>
        <dbReference type="ChEBI" id="CHEBI:18420"/>
        <label>1</label>
    </ligand>
</feature>
<dbReference type="Proteomes" id="UP000186218">
    <property type="component" value="Unassembled WGS sequence"/>
</dbReference>
<reference evidence="13 14" key="1">
    <citation type="submission" date="2017-01" db="EMBL/GenBank/DDBJ databases">
        <authorList>
            <person name="Mah S.A."/>
            <person name="Swanson W.J."/>
            <person name="Moy G.W."/>
            <person name="Vacquier V.D."/>
        </authorList>
    </citation>
    <scope>NUCLEOTIDE SEQUENCE [LARGE SCALE GENOMIC DNA]</scope>
    <source>
        <strain evidence="13 14">CPCC 203464</strain>
    </source>
</reference>
<evidence type="ECO:0000313" key="14">
    <source>
        <dbReference type="Proteomes" id="UP000186218"/>
    </source>
</evidence>
<feature type="binding site" evidence="9">
    <location>
        <position position="241"/>
    </location>
    <ligand>
        <name>Mg(2+)</name>
        <dbReference type="ChEBI" id="CHEBI:18420"/>
        <label>2</label>
    </ligand>
</feature>
<dbReference type="InterPro" id="IPR035902">
    <property type="entry name" value="Nuc_phospho_transferase"/>
</dbReference>
<dbReference type="InterPro" id="IPR005940">
    <property type="entry name" value="Anthranilate_Pribosyl_Tfrase"/>
</dbReference>
<feature type="binding site" evidence="9">
    <location>
        <position position="136"/>
    </location>
    <ligand>
        <name>5-phospho-alpha-D-ribose 1-diphosphate</name>
        <dbReference type="ChEBI" id="CHEBI:58017"/>
    </ligand>
</feature>
<evidence type="ECO:0000256" key="9">
    <source>
        <dbReference type="HAMAP-Rule" id="MF_00211"/>
    </source>
</evidence>
<evidence type="ECO:0000256" key="2">
    <source>
        <dbReference type="ARBA" id="ARBA00022605"/>
    </source>
</evidence>
<feature type="binding site" evidence="9">
    <location>
        <begin position="124"/>
        <end position="132"/>
    </location>
    <ligand>
        <name>5-phospho-alpha-D-ribose 1-diphosphate</name>
        <dbReference type="ChEBI" id="CHEBI:58017"/>
    </ligand>
</feature>
<dbReference type="NCBIfam" id="TIGR01245">
    <property type="entry name" value="trpD"/>
    <property type="match status" value="1"/>
</dbReference>
<feature type="binding site" evidence="9">
    <location>
        <begin position="106"/>
        <end position="109"/>
    </location>
    <ligand>
        <name>5-phospho-alpha-D-ribose 1-diphosphate</name>
        <dbReference type="ChEBI" id="CHEBI:58017"/>
    </ligand>
</feature>
<evidence type="ECO:0000259" key="11">
    <source>
        <dbReference type="Pfam" id="PF00591"/>
    </source>
</evidence>
<gene>
    <name evidence="9" type="primary">trpD</name>
    <name evidence="13" type="ORF">SAMN05445060_3672</name>
</gene>
<dbReference type="GO" id="GO:0004048">
    <property type="term" value="F:anthranilate phosphoribosyltransferase activity"/>
    <property type="evidence" value="ECO:0007669"/>
    <property type="project" value="UniProtKB-UniRule"/>
</dbReference>
<comment type="caution">
    <text evidence="9">Lacks conserved residue(s) required for the propagation of feature annotation.</text>
</comment>
<feature type="binding site" evidence="9">
    <location>
        <position position="96"/>
    </location>
    <ligand>
        <name>5-phospho-alpha-D-ribose 1-diphosphate</name>
        <dbReference type="ChEBI" id="CHEBI:58017"/>
    </ligand>
</feature>
<dbReference type="Gene3D" id="1.20.970.10">
    <property type="entry name" value="Transferase, Pyrimidine Nucleoside Phosphorylase, Chain C"/>
    <property type="match status" value="1"/>
</dbReference>
<evidence type="ECO:0000256" key="4">
    <source>
        <dbReference type="ARBA" id="ARBA00022679"/>
    </source>
</evidence>
<evidence type="ECO:0000256" key="7">
    <source>
        <dbReference type="ARBA" id="ARBA00052328"/>
    </source>
</evidence>
<comment type="subunit">
    <text evidence="9">Homodimer.</text>
</comment>
<keyword evidence="14" id="KW-1185">Reference proteome</keyword>
<dbReference type="EMBL" id="FTNT01000012">
    <property type="protein sequence ID" value="SIS20817.1"/>
    <property type="molecule type" value="Genomic_DNA"/>
</dbReference>
<proteinExistence type="inferred from homology"/>
<dbReference type="PANTHER" id="PTHR43285:SF2">
    <property type="entry name" value="ANTHRANILATE PHOSPHORIBOSYLTRANSFERASE"/>
    <property type="match status" value="1"/>
</dbReference>
<dbReference type="EC" id="2.4.2.18" evidence="9"/>
<comment type="function">
    <text evidence="9">Catalyzes the transfer of the phosphoribosyl group of 5-phosphorylribose-1-pyrophosphate (PRPP) to anthranilate to yield N-(5'-phosphoribosyl)-anthranilate (PRA).</text>
</comment>
<dbReference type="Gene3D" id="3.40.1030.10">
    <property type="entry name" value="Nucleoside phosphorylase/phosphoribosyltransferase catalytic domain"/>
    <property type="match status" value="1"/>
</dbReference>
<dbReference type="InterPro" id="IPR000312">
    <property type="entry name" value="Glycosyl_Trfase_fam3"/>
</dbReference>
<feature type="binding site" evidence="9">
    <location>
        <position position="96"/>
    </location>
    <ligand>
        <name>anthranilate</name>
        <dbReference type="ChEBI" id="CHEBI:16567"/>
        <label>1</label>
    </ligand>
</feature>
<keyword evidence="2 9" id="KW-0028">Amino-acid biosynthesis</keyword>
<organism evidence="13 14">
    <name type="scientific">Williamsia sterculiae</name>
    <dbReference type="NCBI Taxonomy" id="1344003"/>
    <lineage>
        <taxon>Bacteria</taxon>
        <taxon>Bacillati</taxon>
        <taxon>Actinomycetota</taxon>
        <taxon>Actinomycetes</taxon>
        <taxon>Mycobacteriales</taxon>
        <taxon>Nocardiaceae</taxon>
        <taxon>Williamsia</taxon>
    </lineage>
</organism>
<keyword evidence="3 9" id="KW-0328">Glycosyltransferase</keyword>
<evidence type="ECO:0000256" key="3">
    <source>
        <dbReference type="ARBA" id="ARBA00022676"/>
    </source>
</evidence>
<evidence type="ECO:0000256" key="10">
    <source>
        <dbReference type="SAM" id="MobiDB-lite"/>
    </source>
</evidence>
<dbReference type="SUPFAM" id="SSF52418">
    <property type="entry name" value="Nucleoside phosphorylase/phosphoribosyltransferase catalytic domain"/>
    <property type="match status" value="1"/>
</dbReference>
<evidence type="ECO:0000313" key="13">
    <source>
        <dbReference type="EMBL" id="SIS20817.1"/>
    </source>
</evidence>
<comment type="catalytic activity">
    <reaction evidence="7 9">
        <text>N-(5-phospho-beta-D-ribosyl)anthranilate + diphosphate = 5-phospho-alpha-D-ribose 1-diphosphate + anthranilate</text>
        <dbReference type="Rhea" id="RHEA:11768"/>
        <dbReference type="ChEBI" id="CHEBI:16567"/>
        <dbReference type="ChEBI" id="CHEBI:18277"/>
        <dbReference type="ChEBI" id="CHEBI:33019"/>
        <dbReference type="ChEBI" id="CHEBI:58017"/>
        <dbReference type="EC" id="2.4.2.18"/>
    </reaction>
</comment>
<keyword evidence="4 9" id="KW-0808">Transferase</keyword>
<feature type="region of interest" description="Disordered" evidence="10">
    <location>
        <begin position="1"/>
        <end position="22"/>
    </location>
</feature>
<feature type="binding site" evidence="9">
    <location>
        <begin position="99"/>
        <end position="100"/>
    </location>
    <ligand>
        <name>5-phospho-alpha-D-ribose 1-diphosphate</name>
        <dbReference type="ChEBI" id="CHEBI:58017"/>
    </ligand>
</feature>
<dbReference type="PANTHER" id="PTHR43285">
    <property type="entry name" value="ANTHRANILATE PHOSPHORIBOSYLTRANSFERASE"/>
    <property type="match status" value="1"/>
</dbReference>
<dbReference type="SUPFAM" id="SSF47648">
    <property type="entry name" value="Nucleoside phosphorylase/phosphoribosyltransferase N-terminal domain"/>
    <property type="match status" value="1"/>
</dbReference>
<dbReference type="Pfam" id="PF02885">
    <property type="entry name" value="Glycos_trans_3N"/>
    <property type="match status" value="1"/>
</dbReference>
<dbReference type="InterPro" id="IPR036320">
    <property type="entry name" value="Glycosyl_Trfase_fam3_N_dom_sf"/>
</dbReference>
<comment type="cofactor">
    <cofactor evidence="9">
        <name>Mg(2+)</name>
        <dbReference type="ChEBI" id="CHEBI:18420"/>
    </cofactor>
    <text evidence="9">Binds 2 magnesium ions per monomer.</text>
</comment>
<dbReference type="UniPathway" id="UPA00035">
    <property type="reaction ID" value="UER00041"/>
</dbReference>
<keyword evidence="9" id="KW-0479">Metal-binding</keyword>
<dbReference type="STRING" id="1344003.SAMN05445060_3672"/>
<evidence type="ECO:0000256" key="8">
    <source>
        <dbReference type="ARBA" id="ARBA00061188"/>
    </source>
</evidence>
<dbReference type="GO" id="GO:0000162">
    <property type="term" value="P:L-tryptophan biosynthetic process"/>
    <property type="evidence" value="ECO:0007669"/>
    <property type="project" value="UniProtKB-UniRule"/>
</dbReference>
<name>A0A1N7H7G7_9NOCA</name>